<evidence type="ECO:0000313" key="3">
    <source>
        <dbReference type="EMBL" id="RRJ86267.1"/>
    </source>
</evidence>
<dbReference type="EMBL" id="RQVS01000010">
    <property type="protein sequence ID" value="RRJ86267.1"/>
    <property type="molecule type" value="Genomic_DNA"/>
</dbReference>
<gene>
    <name evidence="3" type="ORF">EG850_09185</name>
</gene>
<feature type="transmembrane region" description="Helical" evidence="2">
    <location>
        <begin position="41"/>
        <end position="67"/>
    </location>
</feature>
<organism evidence="3 4">
    <name type="scientific">Gulosibacter macacae</name>
    <dbReference type="NCBI Taxonomy" id="2488791"/>
    <lineage>
        <taxon>Bacteria</taxon>
        <taxon>Bacillati</taxon>
        <taxon>Actinomycetota</taxon>
        <taxon>Actinomycetes</taxon>
        <taxon>Micrococcales</taxon>
        <taxon>Microbacteriaceae</taxon>
        <taxon>Gulosibacter</taxon>
    </lineage>
</organism>
<accession>A0A3P3VV99</accession>
<keyword evidence="4" id="KW-1185">Reference proteome</keyword>
<evidence type="ECO:0000313" key="4">
    <source>
        <dbReference type="Proteomes" id="UP000274391"/>
    </source>
</evidence>
<evidence type="ECO:0000256" key="1">
    <source>
        <dbReference type="SAM" id="MobiDB-lite"/>
    </source>
</evidence>
<reference evidence="3 4" key="1">
    <citation type="submission" date="2018-11" db="EMBL/GenBank/DDBJ databases">
        <title>YIM 102482-1 draft genome.</title>
        <authorList>
            <person name="Li G."/>
            <person name="Jiang Y."/>
        </authorList>
    </citation>
    <scope>NUCLEOTIDE SEQUENCE [LARGE SCALE GENOMIC DNA]</scope>
    <source>
        <strain evidence="3 4">YIM 102482-1</strain>
    </source>
</reference>
<keyword evidence="2" id="KW-0812">Transmembrane</keyword>
<comment type="caution">
    <text evidence="3">The sequence shown here is derived from an EMBL/GenBank/DDBJ whole genome shotgun (WGS) entry which is preliminary data.</text>
</comment>
<dbReference type="RefSeq" id="WP_124972761.1">
    <property type="nucleotide sequence ID" value="NZ_RQVS01000010.1"/>
</dbReference>
<dbReference type="OrthoDB" id="4792842at2"/>
<sequence length="186" mass="19086">MSAVAQPRTTATAPAREPAARPRLRLIEGLQPRSLVSGRGVVIALVVLGVIFGVQLALSLVVIQGAYAEDALESQRIELQRERTAAQEQVDALASPQHLAELATGLGMVPSSGTNTLDLATGAVTGSTEGTTARGPINPALVPNSITNGERDAAERTKPATPGGLAPNSAAPAVPSEFELVSPNTR</sequence>
<protein>
    <recommendedName>
        <fullName evidence="5">Cell division protein FtsL</fullName>
    </recommendedName>
</protein>
<evidence type="ECO:0008006" key="5">
    <source>
        <dbReference type="Google" id="ProtNLM"/>
    </source>
</evidence>
<keyword evidence="2" id="KW-1133">Transmembrane helix</keyword>
<evidence type="ECO:0000256" key="2">
    <source>
        <dbReference type="SAM" id="Phobius"/>
    </source>
</evidence>
<keyword evidence="2" id="KW-0472">Membrane</keyword>
<feature type="region of interest" description="Disordered" evidence="1">
    <location>
        <begin position="143"/>
        <end position="186"/>
    </location>
</feature>
<dbReference type="AlphaFoldDB" id="A0A3P3VV99"/>
<dbReference type="Proteomes" id="UP000274391">
    <property type="component" value="Unassembled WGS sequence"/>
</dbReference>
<name>A0A3P3VV99_9MICO</name>
<proteinExistence type="predicted"/>
<feature type="compositionally biased region" description="Basic and acidic residues" evidence="1">
    <location>
        <begin position="149"/>
        <end position="158"/>
    </location>
</feature>